<dbReference type="RefSeq" id="WP_091938278.1">
    <property type="nucleotide sequence ID" value="NZ_FOUJ01000009.1"/>
</dbReference>
<gene>
    <name evidence="6" type="ORF">SAMN04488696_2932</name>
</gene>
<dbReference type="STRING" id="487685.SAMN04488696_2932"/>
<dbReference type="PANTHER" id="PTHR34139:SF1">
    <property type="entry name" value="RNASE MJ1380-RELATED"/>
    <property type="match status" value="1"/>
</dbReference>
<dbReference type="GO" id="GO:0004540">
    <property type="term" value="F:RNA nuclease activity"/>
    <property type="evidence" value="ECO:0007669"/>
    <property type="project" value="InterPro"/>
</dbReference>
<proteinExistence type="predicted"/>
<dbReference type="AlphaFoldDB" id="A0A1I4UXN3"/>
<keyword evidence="3" id="KW-0540">Nuclease</keyword>
<dbReference type="OrthoDB" id="318716at2157"/>
<dbReference type="GO" id="GO:0110001">
    <property type="term" value="C:toxin-antitoxin complex"/>
    <property type="evidence" value="ECO:0007669"/>
    <property type="project" value="InterPro"/>
</dbReference>
<dbReference type="PANTHER" id="PTHR34139">
    <property type="entry name" value="UPF0331 PROTEIN MJ0127"/>
    <property type="match status" value="1"/>
</dbReference>
<evidence type="ECO:0000256" key="2">
    <source>
        <dbReference type="ARBA" id="ARBA00022649"/>
    </source>
</evidence>
<evidence type="ECO:0000256" key="4">
    <source>
        <dbReference type="ARBA" id="ARBA00022741"/>
    </source>
</evidence>
<keyword evidence="5" id="KW-0378">Hydrolase</keyword>
<dbReference type="Proteomes" id="UP000198535">
    <property type="component" value="Unassembled WGS sequence"/>
</dbReference>
<dbReference type="InterPro" id="IPR051813">
    <property type="entry name" value="HepT_RNase_toxin"/>
</dbReference>
<accession>A0A1I4UXN3</accession>
<evidence type="ECO:0000313" key="6">
    <source>
        <dbReference type="EMBL" id="SFM93722.1"/>
    </source>
</evidence>
<keyword evidence="7" id="KW-1185">Reference proteome</keyword>
<dbReference type="InterPro" id="IPR008201">
    <property type="entry name" value="HepT-like"/>
</dbReference>
<keyword evidence="2" id="KW-1277">Toxin-antitoxin system</keyword>
<evidence type="ECO:0000256" key="3">
    <source>
        <dbReference type="ARBA" id="ARBA00022722"/>
    </source>
</evidence>
<dbReference type="EMBL" id="FOUJ01000009">
    <property type="protein sequence ID" value="SFM93722.1"/>
    <property type="molecule type" value="Genomic_DNA"/>
</dbReference>
<evidence type="ECO:0000256" key="1">
    <source>
        <dbReference type="ARBA" id="ARBA00022553"/>
    </source>
</evidence>
<dbReference type="Pfam" id="PF01934">
    <property type="entry name" value="HepT-like"/>
    <property type="match status" value="1"/>
</dbReference>
<organism evidence="6 7">
    <name type="scientific">Methanolobus profundi</name>
    <dbReference type="NCBI Taxonomy" id="487685"/>
    <lineage>
        <taxon>Archaea</taxon>
        <taxon>Methanobacteriati</taxon>
        <taxon>Methanobacteriota</taxon>
        <taxon>Stenosarchaea group</taxon>
        <taxon>Methanomicrobia</taxon>
        <taxon>Methanosarcinales</taxon>
        <taxon>Methanosarcinaceae</taxon>
        <taxon>Methanolobus</taxon>
    </lineage>
</organism>
<reference evidence="7" key="1">
    <citation type="submission" date="2016-10" db="EMBL/GenBank/DDBJ databases">
        <authorList>
            <person name="Varghese N."/>
            <person name="Submissions S."/>
        </authorList>
    </citation>
    <scope>NUCLEOTIDE SEQUENCE [LARGE SCALE GENOMIC DNA]</scope>
    <source>
        <strain evidence="7">Mob M</strain>
    </source>
</reference>
<evidence type="ECO:0000313" key="7">
    <source>
        <dbReference type="Proteomes" id="UP000198535"/>
    </source>
</evidence>
<keyword evidence="4" id="KW-0547">Nucleotide-binding</keyword>
<dbReference type="GO" id="GO:0016787">
    <property type="term" value="F:hydrolase activity"/>
    <property type="evidence" value="ECO:0007669"/>
    <property type="project" value="UniProtKB-KW"/>
</dbReference>
<dbReference type="GO" id="GO:0000166">
    <property type="term" value="F:nucleotide binding"/>
    <property type="evidence" value="ECO:0007669"/>
    <property type="project" value="UniProtKB-KW"/>
</dbReference>
<keyword evidence="1" id="KW-0597">Phosphoprotein</keyword>
<protein>
    <submittedName>
        <fullName evidence="6">Uncharacterized conserved protein, contains HEPN domain</fullName>
    </submittedName>
</protein>
<name>A0A1I4UXN3_9EURY</name>
<sequence length="117" mass="13422">MREYRLFLTDIVEAIDEIEDFTSGMDFSDFLNDRKTQKAVVKNIEIIGEAAKNVPDEIKATYSGIPWRVIAGMRDRLAHGYFGIDYVIVWDVVGNRLIGLRNSIRAILVEIDEQEKT</sequence>
<evidence type="ECO:0000256" key="5">
    <source>
        <dbReference type="ARBA" id="ARBA00022801"/>
    </source>
</evidence>